<accession>A0A915JNE6</accession>
<name>A0A915JNE6_ROMCU</name>
<organism evidence="1 2">
    <name type="scientific">Romanomermis culicivorax</name>
    <name type="common">Nematode worm</name>
    <dbReference type="NCBI Taxonomy" id="13658"/>
    <lineage>
        <taxon>Eukaryota</taxon>
        <taxon>Metazoa</taxon>
        <taxon>Ecdysozoa</taxon>
        <taxon>Nematoda</taxon>
        <taxon>Enoplea</taxon>
        <taxon>Dorylaimia</taxon>
        <taxon>Mermithida</taxon>
        <taxon>Mermithoidea</taxon>
        <taxon>Mermithidae</taxon>
        <taxon>Romanomermis</taxon>
    </lineage>
</organism>
<dbReference type="WBParaSite" id="nRc.2.0.1.t27725-RA">
    <property type="protein sequence ID" value="nRc.2.0.1.t27725-RA"/>
    <property type="gene ID" value="nRc.2.0.1.g27725"/>
</dbReference>
<proteinExistence type="predicted"/>
<dbReference type="Proteomes" id="UP000887565">
    <property type="component" value="Unplaced"/>
</dbReference>
<sequence length="63" mass="6946">MSKDTKRTPGLLKVEYEGTAICCLAAKTYMAVDKVTGQQKVSSKGLMKKLLCMEKTLKQYLSG</sequence>
<evidence type="ECO:0000313" key="1">
    <source>
        <dbReference type="Proteomes" id="UP000887565"/>
    </source>
</evidence>
<dbReference type="AlphaFoldDB" id="A0A915JNE6"/>
<reference evidence="2" key="1">
    <citation type="submission" date="2022-11" db="UniProtKB">
        <authorList>
            <consortium name="WormBaseParasite"/>
        </authorList>
    </citation>
    <scope>IDENTIFICATION</scope>
</reference>
<evidence type="ECO:0000313" key="2">
    <source>
        <dbReference type="WBParaSite" id="nRc.2.0.1.t27725-RA"/>
    </source>
</evidence>
<protein>
    <submittedName>
        <fullName evidence="2">Uncharacterized protein</fullName>
    </submittedName>
</protein>
<keyword evidence="1" id="KW-1185">Reference proteome</keyword>